<keyword evidence="2" id="KW-1185">Reference proteome</keyword>
<dbReference type="AlphaFoldDB" id="A0A246REG2"/>
<comment type="caution">
    <text evidence="1">The sequence shown here is derived from an EMBL/GenBank/DDBJ whole genome shotgun (WGS) entry which is preliminary data.</text>
</comment>
<dbReference type="RefSeq" id="WP_088646956.1">
    <property type="nucleotide sequence ID" value="NZ_JBFAMK010000012.1"/>
</dbReference>
<dbReference type="InterPro" id="IPR038735">
    <property type="entry name" value="MSMEG_1276-like_NTP-PPase_dom"/>
</dbReference>
<name>A0A246REG2_9ACTN</name>
<dbReference type="Proteomes" id="UP000197174">
    <property type="component" value="Unassembled WGS sequence"/>
</dbReference>
<reference evidence="1 2" key="1">
    <citation type="submission" date="2017-03" db="EMBL/GenBank/DDBJ databases">
        <title>Whole genome sequence of Micromonospora wenchangensis, isolated from mangrove soil.</title>
        <authorList>
            <person name="Yang H."/>
        </authorList>
    </citation>
    <scope>NUCLEOTIDE SEQUENCE [LARGE SCALE GENOMIC DNA]</scope>
    <source>
        <strain evidence="1 2">CCTCC AA 2012002</strain>
    </source>
</reference>
<evidence type="ECO:0000313" key="1">
    <source>
        <dbReference type="EMBL" id="OWV00242.1"/>
    </source>
</evidence>
<gene>
    <name evidence="1" type="ORF">B5D80_28115</name>
</gene>
<sequence>MNHAKLVRDKIPEIVRERGAEPVTRIAGPDEYRGLLRDKLVEEVDEFLDSEDPHELADILEVLLALAIDLGVDRDQLERLRTAKVSERGGFSRRIVWLGNAPAGGQAAHSGLTSNA</sequence>
<dbReference type="EMBL" id="MZMV01000071">
    <property type="protein sequence ID" value="OWV00242.1"/>
    <property type="molecule type" value="Genomic_DNA"/>
</dbReference>
<protein>
    <recommendedName>
        <fullName evidence="3">Phosphoribosyl-ATP pyrophosphohydrolase</fullName>
    </recommendedName>
</protein>
<evidence type="ECO:0000313" key="2">
    <source>
        <dbReference type="Proteomes" id="UP000197174"/>
    </source>
</evidence>
<organism evidence="1 2">
    <name type="scientific">Micromonospora wenchangensis</name>
    <dbReference type="NCBI Taxonomy" id="1185415"/>
    <lineage>
        <taxon>Bacteria</taxon>
        <taxon>Bacillati</taxon>
        <taxon>Actinomycetota</taxon>
        <taxon>Actinomycetes</taxon>
        <taxon>Micromonosporales</taxon>
        <taxon>Micromonosporaceae</taxon>
        <taxon>Micromonospora</taxon>
    </lineage>
</organism>
<accession>A0A246REG2</accession>
<dbReference type="SUPFAM" id="SSF101386">
    <property type="entry name" value="all-alpha NTP pyrophosphatases"/>
    <property type="match status" value="1"/>
</dbReference>
<proteinExistence type="predicted"/>
<dbReference type="OrthoDB" id="9813491at2"/>
<evidence type="ECO:0008006" key="3">
    <source>
        <dbReference type="Google" id="ProtNLM"/>
    </source>
</evidence>
<dbReference type="CDD" id="cd11532">
    <property type="entry name" value="NTP-PPase_COG4997"/>
    <property type="match status" value="1"/>
</dbReference>